<feature type="transmembrane region" description="Helical" evidence="8">
    <location>
        <begin position="150"/>
        <end position="174"/>
    </location>
</feature>
<dbReference type="GO" id="GO:0005385">
    <property type="term" value="F:zinc ion transmembrane transporter activity"/>
    <property type="evidence" value="ECO:0007669"/>
    <property type="project" value="TreeGrafter"/>
</dbReference>
<comment type="subcellular location">
    <subcellularLocation>
        <location evidence="1">Cell membrane</location>
        <topology evidence="1">Multi-pass membrane protein</topology>
    </subcellularLocation>
</comment>
<dbReference type="PANTHER" id="PTHR11040:SF211">
    <property type="entry name" value="ZINC TRANSPORTER ZIP11"/>
    <property type="match status" value="1"/>
</dbReference>
<evidence type="ECO:0000256" key="7">
    <source>
        <dbReference type="ARBA" id="ARBA00023136"/>
    </source>
</evidence>
<dbReference type="GO" id="GO:0005886">
    <property type="term" value="C:plasma membrane"/>
    <property type="evidence" value="ECO:0007669"/>
    <property type="project" value="UniProtKB-SubCell"/>
</dbReference>
<comment type="caution">
    <text evidence="9">The sequence shown here is derived from an EMBL/GenBank/DDBJ whole genome shotgun (WGS) entry which is preliminary data.</text>
</comment>
<sequence>MSPIFAGFLASLIAGLATGVGALPVLAMRGVDAARQSLLLGFAAGAMLAASVFSLILPGFEQARVMGSDIADATLTMAAAVLIGGFAMSQLGALLPQMDSGRLAPVAGTSQRARSVWLFVAAITFHNIPEGAAVGVAFGGDSLRAGLPTAIGIGIQNMPEGLAVAGALVALGYTRLRAVQVALATGLVEPIAGLAGALVVAAATSLLPWGLGIAAGAMLFIVLSEIVPDLDLGVRVGQRGATAALAIGLALMTFLDTAIV</sequence>
<feature type="transmembrane region" description="Helical" evidence="8">
    <location>
        <begin position="209"/>
        <end position="228"/>
    </location>
</feature>
<protein>
    <submittedName>
        <fullName evidence="9">ZIP family metal transporter</fullName>
    </submittedName>
</protein>
<evidence type="ECO:0000256" key="2">
    <source>
        <dbReference type="ARBA" id="ARBA00006939"/>
    </source>
</evidence>
<evidence type="ECO:0000256" key="5">
    <source>
        <dbReference type="ARBA" id="ARBA00022833"/>
    </source>
</evidence>
<keyword evidence="3" id="KW-1003">Cell membrane</keyword>
<comment type="similarity">
    <text evidence="2">Belongs to the ZIP transporter (TC 2.A.5) family.</text>
</comment>
<dbReference type="EMBL" id="WIOL01000003">
    <property type="protein sequence ID" value="MQT17611.1"/>
    <property type="molecule type" value="Genomic_DNA"/>
</dbReference>
<feature type="transmembrane region" description="Helical" evidence="8">
    <location>
        <begin position="38"/>
        <end position="57"/>
    </location>
</feature>
<evidence type="ECO:0000313" key="10">
    <source>
        <dbReference type="Proteomes" id="UP000481327"/>
    </source>
</evidence>
<evidence type="ECO:0000256" key="3">
    <source>
        <dbReference type="ARBA" id="ARBA00022475"/>
    </source>
</evidence>
<feature type="transmembrane region" description="Helical" evidence="8">
    <location>
        <begin position="240"/>
        <end position="259"/>
    </location>
</feature>
<name>A0A7C9GS44_9SPHN</name>
<feature type="transmembrane region" description="Helical" evidence="8">
    <location>
        <begin position="77"/>
        <end position="95"/>
    </location>
</feature>
<feature type="transmembrane region" description="Helical" evidence="8">
    <location>
        <begin position="116"/>
        <end position="138"/>
    </location>
</feature>
<evidence type="ECO:0000256" key="4">
    <source>
        <dbReference type="ARBA" id="ARBA00022692"/>
    </source>
</evidence>
<feature type="transmembrane region" description="Helical" evidence="8">
    <location>
        <begin position="181"/>
        <end position="203"/>
    </location>
</feature>
<keyword evidence="7 8" id="KW-0472">Membrane</keyword>
<evidence type="ECO:0000313" key="9">
    <source>
        <dbReference type="EMBL" id="MQT17611.1"/>
    </source>
</evidence>
<evidence type="ECO:0000256" key="1">
    <source>
        <dbReference type="ARBA" id="ARBA00004651"/>
    </source>
</evidence>
<reference evidence="9 10" key="1">
    <citation type="submission" date="2019-09" db="EMBL/GenBank/DDBJ databases">
        <title>Polymorphobacter sp. isolated from a lake in China.</title>
        <authorList>
            <person name="Liu Z."/>
        </authorList>
    </citation>
    <scope>NUCLEOTIDE SEQUENCE [LARGE SCALE GENOMIC DNA]</scope>
    <source>
        <strain evidence="9 10">D40P</strain>
    </source>
</reference>
<accession>A0A7C9GS44</accession>
<dbReference type="AlphaFoldDB" id="A0A7C9GS44"/>
<dbReference type="PANTHER" id="PTHR11040">
    <property type="entry name" value="ZINC/IRON TRANSPORTER"/>
    <property type="match status" value="1"/>
</dbReference>
<evidence type="ECO:0000256" key="6">
    <source>
        <dbReference type="ARBA" id="ARBA00022989"/>
    </source>
</evidence>
<feature type="transmembrane region" description="Helical" evidence="8">
    <location>
        <begin position="6"/>
        <end position="26"/>
    </location>
</feature>
<dbReference type="OrthoDB" id="9787346at2"/>
<dbReference type="InterPro" id="IPR003689">
    <property type="entry name" value="ZIP"/>
</dbReference>
<gene>
    <name evidence="9" type="ORF">F3168_10085</name>
</gene>
<keyword evidence="5" id="KW-0862">Zinc</keyword>
<keyword evidence="10" id="KW-1185">Reference proteome</keyword>
<evidence type="ECO:0000256" key="8">
    <source>
        <dbReference type="SAM" id="Phobius"/>
    </source>
</evidence>
<dbReference type="Pfam" id="PF02535">
    <property type="entry name" value="Zip"/>
    <property type="match status" value="1"/>
</dbReference>
<keyword evidence="4 8" id="KW-0812">Transmembrane</keyword>
<dbReference type="RefSeq" id="WP_152578055.1">
    <property type="nucleotide sequence ID" value="NZ_JAATJI010000002.1"/>
</dbReference>
<keyword evidence="6 8" id="KW-1133">Transmembrane helix</keyword>
<proteinExistence type="inferred from homology"/>
<dbReference type="Proteomes" id="UP000481327">
    <property type="component" value="Unassembled WGS sequence"/>
</dbReference>
<organism evidence="9 10">
    <name type="scientific">Sandarakinorhabdus fusca</name>
    <dbReference type="NCBI Taxonomy" id="1439888"/>
    <lineage>
        <taxon>Bacteria</taxon>
        <taxon>Pseudomonadati</taxon>
        <taxon>Pseudomonadota</taxon>
        <taxon>Alphaproteobacteria</taxon>
        <taxon>Sphingomonadales</taxon>
        <taxon>Sphingosinicellaceae</taxon>
        <taxon>Sandarakinorhabdus</taxon>
    </lineage>
</organism>